<dbReference type="SUPFAM" id="SSF101908">
    <property type="entry name" value="Putative isomerase YbhE"/>
    <property type="match status" value="1"/>
</dbReference>
<evidence type="ECO:0000313" key="4">
    <source>
        <dbReference type="EMBL" id="CAF1534589.1"/>
    </source>
</evidence>
<name>A0A815VE01_9BILA</name>
<dbReference type="GO" id="GO:0097014">
    <property type="term" value="C:ciliary plasm"/>
    <property type="evidence" value="ECO:0007669"/>
    <property type="project" value="TreeGrafter"/>
</dbReference>
<sequence length="197" mass="22319">IFISIHYSHSVNASVQTKFEVQLADATCQSIKRKERESQVDFGEKSVNDDIEIDINRFNKFLGRIEPIVLHYLDENLERPNILRHIKMRYTGDDTAQELFTLTYPEILIDKEIQITSLSWSANGSSIVVGYGSTSHEGLCMHKGAVCSWNIERYKINPNKPDMNVETSTCVTTLACHPERPGIVAAGLYNGLYTCIY</sequence>
<dbReference type="GO" id="GO:0045504">
    <property type="term" value="F:dynein heavy chain binding"/>
    <property type="evidence" value="ECO:0007669"/>
    <property type="project" value="TreeGrafter"/>
</dbReference>
<dbReference type="GO" id="GO:0045503">
    <property type="term" value="F:dynein light chain binding"/>
    <property type="evidence" value="ECO:0007669"/>
    <property type="project" value="TreeGrafter"/>
</dbReference>
<protein>
    <submittedName>
        <fullName evidence="4">Uncharacterized protein</fullName>
    </submittedName>
</protein>
<dbReference type="Proteomes" id="UP000663864">
    <property type="component" value="Unassembled WGS sequence"/>
</dbReference>
<proteinExistence type="predicted"/>
<dbReference type="AlphaFoldDB" id="A0A815VE01"/>
<evidence type="ECO:0000256" key="1">
    <source>
        <dbReference type="ARBA" id="ARBA00022490"/>
    </source>
</evidence>
<keyword evidence="1" id="KW-0963">Cytoplasm</keyword>
<comment type="caution">
    <text evidence="4">The sequence shown here is derived from an EMBL/GenBank/DDBJ whole genome shotgun (WGS) entry which is preliminary data.</text>
</comment>
<evidence type="ECO:0000313" key="5">
    <source>
        <dbReference type="Proteomes" id="UP000663864"/>
    </source>
</evidence>
<dbReference type="InterPro" id="IPR050687">
    <property type="entry name" value="Dynein_IC"/>
</dbReference>
<keyword evidence="3" id="KW-0677">Repeat</keyword>
<dbReference type="GO" id="GO:0042073">
    <property type="term" value="P:intraciliary transport"/>
    <property type="evidence" value="ECO:0007669"/>
    <property type="project" value="TreeGrafter"/>
</dbReference>
<organism evidence="4 5">
    <name type="scientific">Rotaria sordida</name>
    <dbReference type="NCBI Taxonomy" id="392033"/>
    <lineage>
        <taxon>Eukaryota</taxon>
        <taxon>Metazoa</taxon>
        <taxon>Spiralia</taxon>
        <taxon>Gnathifera</taxon>
        <taxon>Rotifera</taxon>
        <taxon>Eurotatoria</taxon>
        <taxon>Bdelloidea</taxon>
        <taxon>Philodinida</taxon>
        <taxon>Philodinidae</taxon>
        <taxon>Rotaria</taxon>
    </lineage>
</organism>
<feature type="non-terminal residue" evidence="4">
    <location>
        <position position="1"/>
    </location>
</feature>
<gene>
    <name evidence="4" type="ORF">ZHD862_LOCUS38860</name>
</gene>
<accession>A0A815VE01</accession>
<dbReference type="GO" id="GO:0005868">
    <property type="term" value="C:cytoplasmic dynein complex"/>
    <property type="evidence" value="ECO:0007669"/>
    <property type="project" value="TreeGrafter"/>
</dbReference>
<reference evidence="4" key="1">
    <citation type="submission" date="2021-02" db="EMBL/GenBank/DDBJ databases">
        <authorList>
            <person name="Nowell W R."/>
        </authorList>
    </citation>
    <scope>NUCLEOTIDE SEQUENCE</scope>
</reference>
<dbReference type="PANTHER" id="PTHR12442:SF26">
    <property type="entry name" value="CYTOPLASMIC DYNEIN 2 INTERMEDIATE CHAIN 2"/>
    <property type="match status" value="1"/>
</dbReference>
<dbReference type="PANTHER" id="PTHR12442">
    <property type="entry name" value="DYNEIN INTERMEDIATE CHAIN"/>
    <property type="match status" value="1"/>
</dbReference>
<keyword evidence="2" id="KW-0853">WD repeat</keyword>
<evidence type="ECO:0000256" key="2">
    <source>
        <dbReference type="ARBA" id="ARBA00022574"/>
    </source>
</evidence>
<evidence type="ECO:0000256" key="3">
    <source>
        <dbReference type="ARBA" id="ARBA00022737"/>
    </source>
</evidence>
<dbReference type="EMBL" id="CAJNOT010011550">
    <property type="protein sequence ID" value="CAF1534589.1"/>
    <property type="molecule type" value="Genomic_DNA"/>
</dbReference>